<dbReference type="GO" id="GO:0003723">
    <property type="term" value="F:RNA binding"/>
    <property type="evidence" value="ECO:0007669"/>
    <property type="project" value="InterPro"/>
</dbReference>
<evidence type="ECO:0000259" key="6">
    <source>
        <dbReference type="Pfam" id="PF01509"/>
    </source>
</evidence>
<dbReference type="HOGENOM" id="CLU_032087_0_3_6"/>
<dbReference type="OrthoDB" id="9802309at2"/>
<dbReference type="STRING" id="762983.HMPREF9444_01933"/>
<dbReference type="SUPFAM" id="SSF55120">
    <property type="entry name" value="Pseudouridine synthase"/>
    <property type="match status" value="1"/>
</dbReference>
<accession>E8LME5</accession>
<dbReference type="NCBIfam" id="TIGR00431">
    <property type="entry name" value="TruB"/>
    <property type="match status" value="1"/>
</dbReference>
<dbReference type="InterPro" id="IPR020103">
    <property type="entry name" value="PsdUridine_synth_cat_dom_sf"/>
</dbReference>
<evidence type="ECO:0000313" key="9">
    <source>
        <dbReference type="Proteomes" id="UP000018458"/>
    </source>
</evidence>
<organism evidence="8 9">
    <name type="scientific">Succinatimonas hippei (strain DSM 22608 / JCM 16073 / KCTC 15190 / YIT 12066)</name>
    <dbReference type="NCBI Taxonomy" id="762983"/>
    <lineage>
        <taxon>Bacteria</taxon>
        <taxon>Pseudomonadati</taxon>
        <taxon>Pseudomonadota</taxon>
        <taxon>Gammaproteobacteria</taxon>
        <taxon>Aeromonadales</taxon>
        <taxon>Succinivibrionaceae</taxon>
        <taxon>Succinatimonas</taxon>
    </lineage>
</organism>
<dbReference type="InterPro" id="IPR032819">
    <property type="entry name" value="TruB_C"/>
</dbReference>
<feature type="domain" description="tRNA pseudouridylate synthase B C-terminal" evidence="7">
    <location>
        <begin position="190"/>
        <end position="255"/>
    </location>
</feature>
<feature type="domain" description="Pseudouridine synthase II N-terminal" evidence="6">
    <location>
        <begin position="43"/>
        <end position="189"/>
    </location>
</feature>
<gene>
    <name evidence="5 8" type="primary">truB</name>
    <name evidence="8" type="ORF">HMPREF9444_01933</name>
</gene>
<comment type="similarity">
    <text evidence="2 5">Belongs to the pseudouridine synthase TruB family. Type 1 subfamily.</text>
</comment>
<comment type="catalytic activity">
    <reaction evidence="1 5">
        <text>uridine(55) in tRNA = pseudouridine(55) in tRNA</text>
        <dbReference type="Rhea" id="RHEA:42532"/>
        <dbReference type="Rhea" id="RHEA-COMP:10101"/>
        <dbReference type="Rhea" id="RHEA-COMP:10102"/>
        <dbReference type="ChEBI" id="CHEBI:65314"/>
        <dbReference type="ChEBI" id="CHEBI:65315"/>
        <dbReference type="EC" id="5.4.99.25"/>
    </reaction>
</comment>
<evidence type="ECO:0000259" key="7">
    <source>
        <dbReference type="Pfam" id="PF16198"/>
    </source>
</evidence>
<keyword evidence="4 5" id="KW-0413">Isomerase</keyword>
<dbReference type="Pfam" id="PF16198">
    <property type="entry name" value="TruB_C_2"/>
    <property type="match status" value="1"/>
</dbReference>
<dbReference type="eggNOG" id="COG0130">
    <property type="taxonomic scope" value="Bacteria"/>
</dbReference>
<sequence length="331" mass="36319">MPITESATKIKRPFVPKRNVSGILLLDKPEGISSSGALVKARGIYRALKGGHTGSLDPLASGLLPICLGEAAKFSSYFLEGNKKYIATGLLGKTTTTCDREGEIVAERPIGNAFSRLNDTLQQFTGKITQVPPIYSAVKVDGKPLYKYARQGKDVEIPKREIEIYSIKLLATTEDSFTVEVYCSKGTYIRTLIADIGEALGCGAFVTMLRRTYVEGLPENNMISLEGLQNLADGRENPADFTELDKLLYPLELAVNNLPLISLPYNQAEPLTHGVRQKINLKNTVLPEKTDGPLQVRCKGTFIGVCELKDSILIPLRMMAPECLDSLRLKK</sequence>
<evidence type="ECO:0000313" key="8">
    <source>
        <dbReference type="EMBL" id="EFY06310.1"/>
    </source>
</evidence>
<proteinExistence type="inferred from homology"/>
<dbReference type="Pfam" id="PF01509">
    <property type="entry name" value="TruB_N"/>
    <property type="match status" value="1"/>
</dbReference>
<dbReference type="RefSeq" id="WP_009144083.1">
    <property type="nucleotide sequence ID" value="NZ_GL831060.1"/>
</dbReference>
<dbReference type="PANTHER" id="PTHR13767">
    <property type="entry name" value="TRNA-PSEUDOURIDINE SYNTHASE"/>
    <property type="match status" value="1"/>
</dbReference>
<protein>
    <recommendedName>
        <fullName evidence="5">tRNA pseudouridine synthase B</fullName>
        <ecNumber evidence="5">5.4.99.25</ecNumber>
    </recommendedName>
    <alternativeName>
        <fullName evidence="5">tRNA pseudouridine(55) synthase</fullName>
        <shortName evidence="5">Psi55 synthase</shortName>
    </alternativeName>
    <alternativeName>
        <fullName evidence="5">tRNA pseudouridylate synthase</fullName>
    </alternativeName>
    <alternativeName>
        <fullName evidence="5">tRNA-uridine isomerase</fullName>
    </alternativeName>
</protein>
<dbReference type="PANTHER" id="PTHR13767:SF2">
    <property type="entry name" value="PSEUDOURIDYLATE SYNTHASE TRUB1"/>
    <property type="match status" value="1"/>
</dbReference>
<evidence type="ECO:0000256" key="3">
    <source>
        <dbReference type="ARBA" id="ARBA00022694"/>
    </source>
</evidence>
<evidence type="ECO:0000256" key="5">
    <source>
        <dbReference type="HAMAP-Rule" id="MF_01080"/>
    </source>
</evidence>
<dbReference type="GO" id="GO:1990481">
    <property type="term" value="P:mRNA pseudouridine synthesis"/>
    <property type="evidence" value="ECO:0007669"/>
    <property type="project" value="TreeGrafter"/>
</dbReference>
<name>E8LME5_SUCHY</name>
<dbReference type="Proteomes" id="UP000018458">
    <property type="component" value="Unassembled WGS sequence"/>
</dbReference>
<dbReference type="GO" id="GO:0160148">
    <property type="term" value="F:tRNA pseudouridine(55) synthase activity"/>
    <property type="evidence" value="ECO:0007669"/>
    <property type="project" value="UniProtKB-EC"/>
</dbReference>
<dbReference type="GO" id="GO:0031119">
    <property type="term" value="P:tRNA pseudouridine synthesis"/>
    <property type="evidence" value="ECO:0007669"/>
    <property type="project" value="UniProtKB-UniRule"/>
</dbReference>
<dbReference type="AlphaFoldDB" id="E8LME5"/>
<comment type="function">
    <text evidence="5">Responsible for synthesis of pseudouridine from uracil-55 in the psi GC loop of transfer RNAs.</text>
</comment>
<dbReference type="CDD" id="cd02573">
    <property type="entry name" value="PseudoU_synth_EcTruB"/>
    <property type="match status" value="1"/>
</dbReference>
<dbReference type="HAMAP" id="MF_01080">
    <property type="entry name" value="TruB_bact"/>
    <property type="match status" value="1"/>
</dbReference>
<dbReference type="EC" id="5.4.99.25" evidence="5"/>
<dbReference type="InterPro" id="IPR014780">
    <property type="entry name" value="tRNA_psdUridine_synth_TruB"/>
</dbReference>
<keyword evidence="9" id="KW-1185">Reference proteome</keyword>
<evidence type="ECO:0000256" key="1">
    <source>
        <dbReference type="ARBA" id="ARBA00000385"/>
    </source>
</evidence>
<dbReference type="EMBL" id="AEVO01000134">
    <property type="protein sequence ID" value="EFY06310.1"/>
    <property type="molecule type" value="Genomic_DNA"/>
</dbReference>
<keyword evidence="3 5" id="KW-0819">tRNA processing</keyword>
<evidence type="ECO:0000256" key="4">
    <source>
        <dbReference type="ARBA" id="ARBA00023235"/>
    </source>
</evidence>
<dbReference type="Gene3D" id="3.30.2350.10">
    <property type="entry name" value="Pseudouridine synthase"/>
    <property type="match status" value="1"/>
</dbReference>
<feature type="active site" description="Nucleophile" evidence="5">
    <location>
        <position position="57"/>
    </location>
</feature>
<reference evidence="8 9" key="1">
    <citation type="submission" date="2011-01" db="EMBL/GenBank/DDBJ databases">
        <authorList>
            <person name="Weinstock G."/>
            <person name="Sodergren E."/>
            <person name="Clifton S."/>
            <person name="Fulton L."/>
            <person name="Fulton B."/>
            <person name="Courtney L."/>
            <person name="Fronick C."/>
            <person name="Harrison M."/>
            <person name="Strong C."/>
            <person name="Farmer C."/>
            <person name="Delahaunty K."/>
            <person name="Markovic C."/>
            <person name="Hall O."/>
            <person name="Minx P."/>
            <person name="Tomlinson C."/>
            <person name="Mitreva M."/>
            <person name="Hou S."/>
            <person name="Chen J."/>
            <person name="Wollam A."/>
            <person name="Pepin K.H."/>
            <person name="Johnson M."/>
            <person name="Bhonagiri V."/>
            <person name="Zhang X."/>
            <person name="Suruliraj S."/>
            <person name="Warren W."/>
            <person name="Chinwalla A."/>
            <person name="Mardis E.R."/>
            <person name="Wilson R.K."/>
        </authorList>
    </citation>
    <scope>NUCLEOTIDE SEQUENCE [LARGE SCALE GENOMIC DNA]</scope>
    <source>
        <strain evidence="9">DSM 22608 / JCM 16073 / KCTC 15190 / YIT 12066</strain>
    </source>
</reference>
<evidence type="ECO:0000256" key="2">
    <source>
        <dbReference type="ARBA" id="ARBA00005642"/>
    </source>
</evidence>
<dbReference type="InterPro" id="IPR002501">
    <property type="entry name" value="PsdUridine_synth_N"/>
</dbReference>
<comment type="caution">
    <text evidence="8">The sequence shown here is derived from an EMBL/GenBank/DDBJ whole genome shotgun (WGS) entry which is preliminary data.</text>
</comment>